<feature type="compositionally biased region" description="Basic and acidic residues" evidence="1">
    <location>
        <begin position="461"/>
        <end position="472"/>
    </location>
</feature>
<feature type="compositionally biased region" description="Basic and acidic residues" evidence="1">
    <location>
        <begin position="610"/>
        <end position="625"/>
    </location>
</feature>
<gene>
    <name evidence="2" type="ORF">FGO68_gene5135</name>
</gene>
<protein>
    <submittedName>
        <fullName evidence="2">Uncharacterized protein</fullName>
    </submittedName>
</protein>
<feature type="region of interest" description="Disordered" evidence="1">
    <location>
        <begin position="207"/>
        <end position="247"/>
    </location>
</feature>
<evidence type="ECO:0000313" key="3">
    <source>
        <dbReference type="Proteomes" id="UP000785679"/>
    </source>
</evidence>
<comment type="caution">
    <text evidence="2">The sequence shown here is derived from an EMBL/GenBank/DDBJ whole genome shotgun (WGS) entry which is preliminary data.</text>
</comment>
<feature type="compositionally biased region" description="Polar residues" evidence="1">
    <location>
        <begin position="207"/>
        <end position="222"/>
    </location>
</feature>
<feature type="compositionally biased region" description="Acidic residues" evidence="1">
    <location>
        <begin position="592"/>
        <end position="609"/>
    </location>
</feature>
<evidence type="ECO:0000313" key="2">
    <source>
        <dbReference type="EMBL" id="TNV85781.1"/>
    </source>
</evidence>
<feature type="compositionally biased region" description="Basic and acidic residues" evidence="1">
    <location>
        <begin position="576"/>
        <end position="586"/>
    </location>
</feature>
<name>A0A8J8P568_HALGN</name>
<reference evidence="2" key="1">
    <citation type="submission" date="2019-06" db="EMBL/GenBank/DDBJ databases">
        <authorList>
            <person name="Zheng W."/>
        </authorList>
    </citation>
    <scope>NUCLEOTIDE SEQUENCE</scope>
    <source>
        <strain evidence="2">QDHG01</strain>
    </source>
</reference>
<keyword evidence="3" id="KW-1185">Reference proteome</keyword>
<feature type="region of interest" description="Disordered" evidence="1">
    <location>
        <begin position="576"/>
        <end position="625"/>
    </location>
</feature>
<feature type="compositionally biased region" description="Polar residues" evidence="1">
    <location>
        <begin position="496"/>
        <end position="517"/>
    </location>
</feature>
<evidence type="ECO:0000256" key="1">
    <source>
        <dbReference type="SAM" id="MobiDB-lite"/>
    </source>
</evidence>
<feature type="compositionally biased region" description="Polar residues" evidence="1">
    <location>
        <begin position="525"/>
        <end position="551"/>
    </location>
</feature>
<feature type="compositionally biased region" description="Acidic residues" evidence="1">
    <location>
        <begin position="299"/>
        <end position="309"/>
    </location>
</feature>
<feature type="compositionally biased region" description="Basic and acidic residues" evidence="1">
    <location>
        <begin position="442"/>
        <end position="452"/>
    </location>
</feature>
<feature type="region of interest" description="Disordered" evidence="1">
    <location>
        <begin position="441"/>
        <end position="558"/>
    </location>
</feature>
<dbReference type="EMBL" id="RRYP01001556">
    <property type="protein sequence ID" value="TNV85781.1"/>
    <property type="molecule type" value="Genomic_DNA"/>
</dbReference>
<sequence>MTLGYSPTKQAPRVYVLGKSITFRKVIKKNETNQQGTLTSNTSQTSSQYGKDCPMRALKTFVETCVSPLVKKYQDESTQECSSLMLKEEYQDNKMRAYQSQSIYGGDSEIDFSQKSRYSQITAAKLLNEKSRYKGLNLNSTLMRIEKKKWISTNFKTYGRDIFNWQGTKSLIGITEEQCWLFISSGDYEKAQFKYILLTSTLNGKPSEIKTPQSKAKSSLVKTHQKAKASESTKTTRLKLNGATRKRTNRVLKDEEDYLYSDEDLKHAKGKNSRQKTTSITDVFKSHKPQQFIPNDETFGLEDVSDDDSLFNRKSIKPTSGKNSSKKRQEKQQAKEVRVSDVWESGINFQLENELKEAVFGINPAKISRASENSKEAVASANLEQEVKKPKTQGRKQKMNYEMASGISIVHKTKAKQQRATYQEEQIQRSLSIFTTASIKHNQSDQEEKKGESLNSSKQQLEGKKQSPEPKQPKKVGRPKSSPIVKKQQEEQKVQSGKNSASKQAPNGKSLLSSKFNPATIKPLPTSQLPTKQISIESQEDNLSPEQRSNPQGGGSRTLMKILCKKNIDKQELDLEVSDHQSRSHDSQQNSDEQESDYANNEYEEDSEGETQKRHSESDHWGSHIRSMKDEDLIAKMNYSSRGGESSFDIKKGDFMRLLPSVYLNDVLINFYLKQVSTTGLTHYALQIPRVLCISGRNEK</sequence>
<feature type="region of interest" description="Disordered" evidence="1">
    <location>
        <begin position="370"/>
        <end position="396"/>
    </location>
</feature>
<organism evidence="2 3">
    <name type="scientific">Halteria grandinella</name>
    <dbReference type="NCBI Taxonomy" id="5974"/>
    <lineage>
        <taxon>Eukaryota</taxon>
        <taxon>Sar</taxon>
        <taxon>Alveolata</taxon>
        <taxon>Ciliophora</taxon>
        <taxon>Intramacronucleata</taxon>
        <taxon>Spirotrichea</taxon>
        <taxon>Stichotrichia</taxon>
        <taxon>Sporadotrichida</taxon>
        <taxon>Halteriidae</taxon>
        <taxon>Halteria</taxon>
    </lineage>
</organism>
<accession>A0A8J8P568</accession>
<dbReference type="Proteomes" id="UP000785679">
    <property type="component" value="Unassembled WGS sequence"/>
</dbReference>
<dbReference type="AlphaFoldDB" id="A0A8J8P568"/>
<feature type="region of interest" description="Disordered" evidence="1">
    <location>
        <begin position="267"/>
        <end position="337"/>
    </location>
</feature>
<proteinExistence type="predicted"/>